<dbReference type="NCBIfam" id="NF001413">
    <property type="entry name" value="PRK00290.1"/>
    <property type="match status" value="1"/>
</dbReference>
<feature type="compositionally biased region" description="Basic and acidic residues" evidence="11">
    <location>
        <begin position="609"/>
        <end position="619"/>
    </location>
</feature>
<reference evidence="12 13" key="2">
    <citation type="submission" date="2007-06" db="EMBL/GenBank/DDBJ databases">
        <title>Draft genome sequence of Pseudoflavonifractor capillosus ATCC 29799.</title>
        <authorList>
            <person name="Sudarsanam P."/>
            <person name="Ley R."/>
            <person name="Guruge J."/>
            <person name="Turnbaugh P.J."/>
            <person name="Mahowald M."/>
            <person name="Liep D."/>
            <person name="Gordon J."/>
        </authorList>
    </citation>
    <scope>NUCLEOTIDE SEQUENCE [LARGE SCALE GENOMIC DNA]</scope>
    <source>
        <strain evidence="12 13">ATCC 29799</strain>
    </source>
</reference>
<dbReference type="PANTHER" id="PTHR19375">
    <property type="entry name" value="HEAT SHOCK PROTEIN 70KDA"/>
    <property type="match status" value="1"/>
</dbReference>
<dbReference type="AlphaFoldDB" id="A6NX44"/>
<keyword evidence="4 9" id="KW-0597">Phosphoprotein</keyword>
<dbReference type="InterPro" id="IPR018181">
    <property type="entry name" value="Heat_shock_70_CS"/>
</dbReference>
<feature type="region of interest" description="Disordered" evidence="11">
    <location>
        <begin position="577"/>
        <end position="619"/>
    </location>
</feature>
<dbReference type="GO" id="GO:0005524">
    <property type="term" value="F:ATP binding"/>
    <property type="evidence" value="ECO:0007669"/>
    <property type="project" value="UniProtKB-UniRule"/>
</dbReference>
<evidence type="ECO:0000256" key="11">
    <source>
        <dbReference type="SAM" id="MobiDB-lite"/>
    </source>
</evidence>
<dbReference type="SUPFAM" id="SSF100920">
    <property type="entry name" value="Heat shock protein 70kD (HSP70), peptide-binding domain"/>
    <property type="match status" value="1"/>
</dbReference>
<proteinExistence type="evidence at transcript level"/>
<evidence type="ECO:0000256" key="6">
    <source>
        <dbReference type="ARBA" id="ARBA00022840"/>
    </source>
</evidence>
<dbReference type="Gene3D" id="3.30.420.40">
    <property type="match status" value="3"/>
</dbReference>
<dbReference type="InterPro" id="IPR043129">
    <property type="entry name" value="ATPase_NBD"/>
</dbReference>
<keyword evidence="8 9" id="KW-0143">Chaperone</keyword>
<dbReference type="FunFam" id="3.30.420.40:FF:000071">
    <property type="entry name" value="Molecular chaperone DnaK"/>
    <property type="match status" value="1"/>
</dbReference>
<feature type="modified residue" description="Phosphothreonine; by autocatalysis" evidence="9">
    <location>
        <position position="174"/>
    </location>
</feature>
<evidence type="ECO:0000256" key="4">
    <source>
        <dbReference type="ARBA" id="ARBA00022553"/>
    </source>
</evidence>
<dbReference type="PRINTS" id="PR00301">
    <property type="entry name" value="HEATSHOCK70"/>
</dbReference>
<dbReference type="FunFam" id="3.90.640.10:FF:000003">
    <property type="entry name" value="Molecular chaperone DnaK"/>
    <property type="match status" value="1"/>
</dbReference>
<name>A6NX44_9FIRM</name>
<keyword evidence="5 9" id="KW-0547">Nucleotide-binding</keyword>
<dbReference type="HAMAP" id="MF_00332">
    <property type="entry name" value="DnaK"/>
    <property type="match status" value="1"/>
</dbReference>
<dbReference type="RefSeq" id="WP_006573318.1">
    <property type="nucleotide sequence ID" value="NZ_AAXG02000019.1"/>
</dbReference>
<dbReference type="CDD" id="cd10234">
    <property type="entry name" value="ASKHA_NBD_HSP70_DnaK-like"/>
    <property type="match status" value="1"/>
</dbReference>
<comment type="caution">
    <text evidence="12">The sequence shown here is derived from an EMBL/GenBank/DDBJ whole genome shotgun (WGS) entry which is preliminary data.</text>
</comment>
<dbReference type="EMBL" id="AAXG02000019">
    <property type="protein sequence ID" value="EDM99392.1"/>
    <property type="molecule type" value="Genomic_DNA"/>
</dbReference>
<dbReference type="Gene3D" id="3.30.30.30">
    <property type="match status" value="1"/>
</dbReference>
<dbReference type="FunFam" id="2.60.34.10:FF:000014">
    <property type="entry name" value="Chaperone protein DnaK HSP70"/>
    <property type="match status" value="1"/>
</dbReference>
<accession>A6NX44</accession>
<dbReference type="eggNOG" id="COG0443">
    <property type="taxonomic scope" value="Bacteria"/>
</dbReference>
<evidence type="ECO:0000256" key="1">
    <source>
        <dbReference type="ARBA" id="ARBA00002290"/>
    </source>
</evidence>
<reference evidence="12 13" key="1">
    <citation type="submission" date="2007-04" db="EMBL/GenBank/DDBJ databases">
        <authorList>
            <person name="Fulton L."/>
            <person name="Clifton S."/>
            <person name="Fulton B."/>
            <person name="Xu J."/>
            <person name="Minx P."/>
            <person name="Pepin K.H."/>
            <person name="Johnson M."/>
            <person name="Thiruvilangam P."/>
            <person name="Bhonagiri V."/>
            <person name="Nash W.E."/>
            <person name="Mardis E.R."/>
            <person name="Wilson R.K."/>
        </authorList>
    </citation>
    <scope>NUCLEOTIDE SEQUENCE [LARGE SCALE GENOMIC DNA]</scope>
    <source>
        <strain evidence="12 13">ATCC 29799</strain>
    </source>
</reference>
<dbReference type="GO" id="GO:0140662">
    <property type="term" value="F:ATP-dependent protein folding chaperone"/>
    <property type="evidence" value="ECO:0007669"/>
    <property type="project" value="InterPro"/>
</dbReference>
<evidence type="ECO:0000313" key="12">
    <source>
        <dbReference type="EMBL" id="EDM99392.1"/>
    </source>
</evidence>
<evidence type="ECO:0000313" key="13">
    <source>
        <dbReference type="Proteomes" id="UP000003639"/>
    </source>
</evidence>
<dbReference type="InterPro" id="IPR013126">
    <property type="entry name" value="Hsp_70_fam"/>
</dbReference>
<dbReference type="OrthoDB" id="9766019at2"/>
<dbReference type="FunFam" id="1.20.1270.10:FF:000001">
    <property type="entry name" value="Molecular chaperone DnaK"/>
    <property type="match status" value="1"/>
</dbReference>
<comment type="function">
    <text evidence="1 9">Acts as a chaperone.</text>
</comment>
<dbReference type="NCBIfam" id="TIGR02350">
    <property type="entry name" value="prok_dnaK"/>
    <property type="match status" value="1"/>
</dbReference>
<keyword evidence="13" id="KW-1185">Reference proteome</keyword>
<keyword evidence="7 9" id="KW-0346">Stress response</keyword>
<evidence type="ECO:0000256" key="9">
    <source>
        <dbReference type="HAMAP-Rule" id="MF_00332"/>
    </source>
</evidence>
<dbReference type="PROSITE" id="PS00297">
    <property type="entry name" value="HSP70_1"/>
    <property type="match status" value="1"/>
</dbReference>
<dbReference type="InterPro" id="IPR012725">
    <property type="entry name" value="Chaperone_DnaK"/>
</dbReference>
<dbReference type="PROSITE" id="PS00329">
    <property type="entry name" value="HSP70_2"/>
    <property type="match status" value="1"/>
</dbReference>
<organism evidence="12 13">
    <name type="scientific">Pseudoflavonifractor capillosus ATCC 29799</name>
    <dbReference type="NCBI Taxonomy" id="411467"/>
    <lineage>
        <taxon>Bacteria</taxon>
        <taxon>Bacillati</taxon>
        <taxon>Bacillota</taxon>
        <taxon>Clostridia</taxon>
        <taxon>Eubacteriales</taxon>
        <taxon>Oscillospiraceae</taxon>
        <taxon>Pseudoflavonifractor</taxon>
    </lineage>
</organism>
<dbReference type="Pfam" id="PF00012">
    <property type="entry name" value="HSP70"/>
    <property type="match status" value="1"/>
</dbReference>
<dbReference type="Gene3D" id="3.90.640.10">
    <property type="entry name" value="Actin, Chain A, domain 4"/>
    <property type="match status" value="1"/>
</dbReference>
<gene>
    <name evidence="9 12" type="primary">dnaK</name>
    <name evidence="12" type="ORF">BACCAP_02789</name>
</gene>
<evidence type="ECO:0000256" key="7">
    <source>
        <dbReference type="ARBA" id="ARBA00023016"/>
    </source>
</evidence>
<dbReference type="SUPFAM" id="SSF100934">
    <property type="entry name" value="Heat shock protein 70kD (HSP70), C-terminal subdomain"/>
    <property type="match status" value="1"/>
</dbReference>
<dbReference type="Gene3D" id="2.60.34.10">
    <property type="entry name" value="Substrate Binding Domain Of DNAk, Chain A, domain 1"/>
    <property type="match status" value="1"/>
</dbReference>
<dbReference type="Proteomes" id="UP000003639">
    <property type="component" value="Unassembled WGS sequence"/>
</dbReference>
<comment type="induction">
    <text evidence="9">By stress conditions e.g. heat shock.</text>
</comment>
<sequence length="619" mass="65972">MSKIIGIDLGTTNSCVAVMEGGDAVVIPNAEGNRTTPSVVAFSKDGERMVGQVAKRQAITNPDRTVISIKREMGTDYKVDIDGKKYTPQEISAMILQKLKADAEAYLGETVTEAVITVPAYFTDSQRQATKDAGRIAGLEVKRIINEPTAAALAYGVDKETAQKVMVYDLGGGTFDVSVLDIDDGVIEVLATAGNNRLGGDDFDKCIMDWMAAEFKKTEGVDLTGDKVAMQRLKEAAEKAKIELSGVTSTAINLPYITADATGPKHLDLTLTRAKFDQLTAHLVEATAGPVRQAMSDAGLTGSDISKVLMVGGSSRIPAVQDMVKKLTGKDGFKGINPDECVAMGAAIQGGVLVGDVKGLLLLDVTPLSLGIETMGGVMTKLIERNTTIPAKKSQIFTTAADNQTSVEVHVLQGEREMAQYNKTLGRFNLDGIAPARRGVPQIEVTFDIDANGIVNVSAKDLGTGKEQHITITSSTNMSKEDIDKAVREAEQFAAEDAKRKEEVDVRNQGDQMVYQTEKVMEDLKDKLSAEDKNTLDAALNKLKDALKGTDTQAIKTATEELGKAFYPISEKLYSQAGGQQAGPDMGGAGFGGAQAGQSDNSDPNVVDADYKVVDDDNK</sequence>
<dbReference type="PROSITE" id="PS01036">
    <property type="entry name" value="HSP70_3"/>
    <property type="match status" value="1"/>
</dbReference>
<dbReference type="SUPFAM" id="SSF53067">
    <property type="entry name" value="Actin-like ATPase domain"/>
    <property type="match status" value="2"/>
</dbReference>
<feature type="compositionally biased region" description="Gly residues" evidence="11">
    <location>
        <begin position="585"/>
        <end position="595"/>
    </location>
</feature>
<dbReference type="GO" id="GO:0051082">
    <property type="term" value="F:unfolded protein binding"/>
    <property type="evidence" value="ECO:0007669"/>
    <property type="project" value="InterPro"/>
</dbReference>
<evidence type="ECO:0000256" key="8">
    <source>
        <dbReference type="ARBA" id="ARBA00023186"/>
    </source>
</evidence>
<dbReference type="InterPro" id="IPR029047">
    <property type="entry name" value="HSP70_peptide-bd_sf"/>
</dbReference>
<protein>
    <recommendedName>
        <fullName evidence="3 9">Chaperone protein DnaK</fullName>
    </recommendedName>
    <alternativeName>
        <fullName evidence="9">HSP70</fullName>
    </alternativeName>
    <alternativeName>
        <fullName evidence="9">Heat shock 70 kDa protein</fullName>
    </alternativeName>
    <alternativeName>
        <fullName evidence="9">Heat shock protein 70</fullName>
    </alternativeName>
</protein>
<evidence type="ECO:0000256" key="10">
    <source>
        <dbReference type="RuleBase" id="RU003322"/>
    </source>
</evidence>
<evidence type="ECO:0000256" key="3">
    <source>
        <dbReference type="ARBA" id="ARBA00014415"/>
    </source>
</evidence>
<evidence type="ECO:0000256" key="2">
    <source>
        <dbReference type="ARBA" id="ARBA00007381"/>
    </source>
</evidence>
<dbReference type="STRING" id="411467.BACCAP_02789"/>
<evidence type="ECO:0000256" key="5">
    <source>
        <dbReference type="ARBA" id="ARBA00022741"/>
    </source>
</evidence>
<keyword evidence="6 9" id="KW-0067">ATP-binding</keyword>
<dbReference type="InterPro" id="IPR029048">
    <property type="entry name" value="HSP70_C_sf"/>
</dbReference>
<dbReference type="Gene3D" id="1.20.1270.10">
    <property type="match status" value="1"/>
</dbReference>
<comment type="similarity">
    <text evidence="2 9 10">Belongs to the heat shock protein 70 family.</text>
</comment>